<evidence type="ECO:0000256" key="5">
    <source>
        <dbReference type="SAM" id="MobiDB-lite"/>
    </source>
</evidence>
<evidence type="ECO:0000256" key="2">
    <source>
        <dbReference type="ARBA" id="ARBA00022692"/>
    </source>
</evidence>
<dbReference type="EMBL" id="JAAOYM010000001">
    <property type="protein sequence ID" value="NIJ11556.1"/>
    <property type="molecule type" value="Genomic_DNA"/>
</dbReference>
<dbReference type="RefSeq" id="WP_167169054.1">
    <property type="nucleotide sequence ID" value="NZ_JAAOYM010000001.1"/>
</dbReference>
<evidence type="ECO:0000259" key="7">
    <source>
        <dbReference type="Pfam" id="PF05154"/>
    </source>
</evidence>
<dbReference type="AlphaFoldDB" id="A0A7X5UP07"/>
<dbReference type="GO" id="GO:0016020">
    <property type="term" value="C:membrane"/>
    <property type="evidence" value="ECO:0007669"/>
    <property type="project" value="UniProtKB-SubCell"/>
</dbReference>
<feature type="domain" description="TM2" evidence="7">
    <location>
        <begin position="93"/>
        <end position="144"/>
    </location>
</feature>
<evidence type="ECO:0000256" key="3">
    <source>
        <dbReference type="ARBA" id="ARBA00022989"/>
    </source>
</evidence>
<gene>
    <name evidence="9" type="ORF">FHU38_001900</name>
</gene>
<evidence type="ECO:0000256" key="4">
    <source>
        <dbReference type="ARBA" id="ARBA00023136"/>
    </source>
</evidence>
<evidence type="ECO:0000313" key="9">
    <source>
        <dbReference type="EMBL" id="NIJ11556.1"/>
    </source>
</evidence>
<sequence>MSSQPEPEELRIGTAERDESARVLGEHLSEGRLTSQEYEQRVARALQARTRAQVRPLFADLPEPHPAFLLTEATPQGTAEPVPRAPGEVVRSDRSQLAAGLLQIVLPFGVGRFYTGQTGLAVAQLLCTLLTFGVGAIWSIIDGILLLVNGGVDGQGRPLAD</sequence>
<evidence type="ECO:0000256" key="1">
    <source>
        <dbReference type="ARBA" id="ARBA00004141"/>
    </source>
</evidence>
<evidence type="ECO:0000313" key="10">
    <source>
        <dbReference type="Proteomes" id="UP000545493"/>
    </source>
</evidence>
<evidence type="ECO:0000256" key="6">
    <source>
        <dbReference type="SAM" id="Phobius"/>
    </source>
</evidence>
<keyword evidence="10" id="KW-1185">Reference proteome</keyword>
<reference evidence="9 10" key="1">
    <citation type="submission" date="2020-03" db="EMBL/GenBank/DDBJ databases">
        <title>Sequencing the genomes of 1000 actinobacteria strains.</title>
        <authorList>
            <person name="Klenk H.-P."/>
        </authorList>
    </citation>
    <scope>NUCLEOTIDE SEQUENCE [LARGE SCALE GENOMIC DNA]</scope>
    <source>
        <strain evidence="9 10">DSM 45685</strain>
    </source>
</reference>
<comment type="subcellular location">
    <subcellularLocation>
        <location evidence="1">Membrane</location>
        <topology evidence="1">Multi-pass membrane protein</topology>
    </subcellularLocation>
</comment>
<accession>A0A7X5UP07</accession>
<dbReference type="Pfam" id="PF08044">
    <property type="entry name" value="DUF1707"/>
    <property type="match status" value="1"/>
</dbReference>
<dbReference type="Proteomes" id="UP000545493">
    <property type="component" value="Unassembled WGS sequence"/>
</dbReference>
<keyword evidence="4 6" id="KW-0472">Membrane</keyword>
<proteinExistence type="predicted"/>
<feature type="domain" description="DUF1707" evidence="8">
    <location>
        <begin position="10"/>
        <end position="62"/>
    </location>
</feature>
<feature type="transmembrane region" description="Helical" evidence="6">
    <location>
        <begin position="121"/>
        <end position="148"/>
    </location>
</feature>
<protein>
    <submittedName>
        <fullName evidence="9">TM2 domain-containing membrane protein YozV</fullName>
    </submittedName>
</protein>
<keyword evidence="2 6" id="KW-0812">Transmembrane</keyword>
<dbReference type="InterPro" id="IPR012551">
    <property type="entry name" value="DUF1707_SHOCT-like"/>
</dbReference>
<evidence type="ECO:0000259" key="8">
    <source>
        <dbReference type="Pfam" id="PF08044"/>
    </source>
</evidence>
<dbReference type="InterPro" id="IPR007829">
    <property type="entry name" value="TM2"/>
</dbReference>
<name>A0A7X5UP07_9PSEU</name>
<organism evidence="9 10">
    <name type="scientific">Saccharomonospora amisosensis</name>
    <dbReference type="NCBI Taxonomy" id="1128677"/>
    <lineage>
        <taxon>Bacteria</taxon>
        <taxon>Bacillati</taxon>
        <taxon>Actinomycetota</taxon>
        <taxon>Actinomycetes</taxon>
        <taxon>Pseudonocardiales</taxon>
        <taxon>Pseudonocardiaceae</taxon>
        <taxon>Saccharomonospora</taxon>
    </lineage>
</organism>
<keyword evidence="3 6" id="KW-1133">Transmembrane helix</keyword>
<dbReference type="Pfam" id="PF05154">
    <property type="entry name" value="TM2"/>
    <property type="match status" value="1"/>
</dbReference>
<feature type="region of interest" description="Disordered" evidence="5">
    <location>
        <begin position="1"/>
        <end position="29"/>
    </location>
</feature>
<feature type="compositionally biased region" description="Basic and acidic residues" evidence="5">
    <location>
        <begin position="8"/>
        <end position="29"/>
    </location>
</feature>
<comment type="caution">
    <text evidence="9">The sequence shown here is derived from an EMBL/GenBank/DDBJ whole genome shotgun (WGS) entry which is preliminary data.</text>
</comment>